<keyword evidence="2" id="KW-1185">Reference proteome</keyword>
<comment type="caution">
    <text evidence="1">The sequence shown here is derived from an EMBL/GenBank/DDBJ whole genome shotgun (WGS) entry which is preliminary data.</text>
</comment>
<name>A0A8X6T5C2_TRICX</name>
<sequence>MRTVRRIILEIVDVWKFQKPSKSSNALKVCMVCNIPNFRAIVTPEHIKQFHEMQPYGDIGIENWSILAISRNRWGLDYEL</sequence>
<dbReference type="AlphaFoldDB" id="A0A8X6T5C2"/>
<evidence type="ECO:0000313" key="1">
    <source>
        <dbReference type="EMBL" id="GFY18978.1"/>
    </source>
</evidence>
<reference evidence="1" key="1">
    <citation type="submission" date="2020-08" db="EMBL/GenBank/DDBJ databases">
        <title>Multicomponent nature underlies the extraordinary mechanical properties of spider dragline silk.</title>
        <authorList>
            <person name="Kono N."/>
            <person name="Nakamura H."/>
            <person name="Mori M."/>
            <person name="Yoshida Y."/>
            <person name="Ohtoshi R."/>
            <person name="Malay A.D."/>
            <person name="Moran D.A.P."/>
            <person name="Tomita M."/>
            <person name="Numata K."/>
            <person name="Arakawa K."/>
        </authorList>
    </citation>
    <scope>NUCLEOTIDE SEQUENCE</scope>
</reference>
<dbReference type="EMBL" id="BMAU01021350">
    <property type="protein sequence ID" value="GFY18978.1"/>
    <property type="molecule type" value="Genomic_DNA"/>
</dbReference>
<dbReference type="Proteomes" id="UP000887159">
    <property type="component" value="Unassembled WGS sequence"/>
</dbReference>
<gene>
    <name evidence="1" type="ORF">TNCV_3876661</name>
</gene>
<protein>
    <submittedName>
        <fullName evidence="1">Uncharacterized protein</fullName>
    </submittedName>
</protein>
<proteinExistence type="predicted"/>
<evidence type="ECO:0000313" key="2">
    <source>
        <dbReference type="Proteomes" id="UP000887159"/>
    </source>
</evidence>
<organism evidence="1 2">
    <name type="scientific">Trichonephila clavipes</name>
    <name type="common">Golden silk orbweaver</name>
    <name type="synonym">Nephila clavipes</name>
    <dbReference type="NCBI Taxonomy" id="2585209"/>
    <lineage>
        <taxon>Eukaryota</taxon>
        <taxon>Metazoa</taxon>
        <taxon>Ecdysozoa</taxon>
        <taxon>Arthropoda</taxon>
        <taxon>Chelicerata</taxon>
        <taxon>Arachnida</taxon>
        <taxon>Araneae</taxon>
        <taxon>Araneomorphae</taxon>
        <taxon>Entelegynae</taxon>
        <taxon>Araneoidea</taxon>
        <taxon>Nephilidae</taxon>
        <taxon>Trichonephila</taxon>
    </lineage>
</organism>
<accession>A0A8X6T5C2</accession>